<name>A0A371X613_9HYPH</name>
<dbReference type="EMBL" id="QURN01000019">
    <property type="protein sequence ID" value="RFC64662.1"/>
    <property type="molecule type" value="Genomic_DNA"/>
</dbReference>
<dbReference type="GO" id="GO:0003676">
    <property type="term" value="F:nucleic acid binding"/>
    <property type="evidence" value="ECO:0007669"/>
    <property type="project" value="InterPro"/>
</dbReference>
<dbReference type="Proteomes" id="UP000262379">
    <property type="component" value="Unassembled WGS sequence"/>
</dbReference>
<dbReference type="CDD" id="cd02440">
    <property type="entry name" value="AdoMet_MTases"/>
    <property type="match status" value="1"/>
</dbReference>
<feature type="domain" description="Strawberry notch AAA" evidence="2">
    <location>
        <begin position="778"/>
        <end position="1029"/>
    </location>
</feature>
<dbReference type="PROSITE" id="PS00092">
    <property type="entry name" value="N6_MTASE"/>
    <property type="match status" value="1"/>
</dbReference>
<reference evidence="4" key="1">
    <citation type="submission" date="2018-08" db="EMBL/GenBank/DDBJ databases">
        <authorList>
            <person name="Im W.T."/>
        </authorList>
    </citation>
    <scope>NUCLEOTIDE SEQUENCE [LARGE SCALE GENOMIC DNA]</scope>
    <source>
        <strain evidence="4">LA-28</strain>
    </source>
</reference>
<dbReference type="RefSeq" id="WP_116625583.1">
    <property type="nucleotide sequence ID" value="NZ_QURN01000019.1"/>
</dbReference>
<feature type="region of interest" description="Disordered" evidence="1">
    <location>
        <begin position="2122"/>
        <end position="2145"/>
    </location>
</feature>
<dbReference type="GO" id="GO:0008168">
    <property type="term" value="F:methyltransferase activity"/>
    <property type="evidence" value="ECO:0007669"/>
    <property type="project" value="InterPro"/>
</dbReference>
<dbReference type="InterPro" id="IPR002052">
    <property type="entry name" value="DNA_methylase_N6_adenine_CS"/>
</dbReference>
<evidence type="ECO:0000313" key="3">
    <source>
        <dbReference type="EMBL" id="RFC64662.1"/>
    </source>
</evidence>
<sequence>MPSVVLPILAKDHVGAAYIPRAARMHAARSDLLIVVKSETGVRPVEAALKEHGVPILNTIKTDDATALIVRPPDDLRAVDLWTRMGISARNLAERDRTVDLEDHVVLMRRFRDCLNGAGIASLETPRRIGMNLAGSVVYETIGGRVAVNQENQPHYEYDRLPDGREKGIYRDRFLRAIGENDLRGCAEGIARSIATGEQFDRRKLAALHADIVSNPDQPGLDLFSLQEEIEAALVVQAARLAGQGIALRDIARELNDRTAAHGERTAGRLRLQQYSTPLTICSVAADILRIRPEDVVLEPTAGNGALAIGAAVAGARVEGFEIDESRAARGERTLREAGASSVAISARAFPHKGENAEGRSYDVVLANPPFEGLKQSVETDRHGRKLAINRLDHRIVYDSLEFLKADTGRAFLVLPGEMKTEGKLEGALDSFNRYLHATFEVAGAAMLDGRLYRKSGAEFPVILYALGPRLEEPKAGADVKALPSELPYLRTTDELFGWGDATSAAMMEIMERRGVWSAEQMAQAEEAARARPSAEDAQEAERPAVTKPRQRRWFPRRAPGEDAGSVSGRSASAGERDTGRPAGRRGAPPVLDGPVAGVAPRPVRETQPTAEIEDRPERGETRTAGGSPESSPAPGQTEPVSPPAAVEPPPAGELEVPPIVEAPEAPPIFADTMPDDLDEEDSLAITPEVLIDDIVFDNDPFQVTYEPASKVGGPLLKIQKALAAPVAEALADLERIRGPIDAFVADQLGVPEEELGALLHAGQVDGVGLSLHKSLNAKSVIIGDLMGVGKGRQLAAMTRAAIKDDRPVLFFTDNPALFTDFIARDVATVLRKRPSELVENIRPYIVNSTADASIIDPEFEGVRRGAHGYVFKAASAAAKKGKEIDSSVNMVLSSYSQLGAVGRQAKLEAIIDWLKRQDRPPLLMMDESHKAAGEASNVGQLMQSLVEHVTEMDGSVVYSSGTALKGARNLRVYGSALPDVGLPTDRLVELIEQEPLALQEALSFEMARGGALIARELDNTNVARETLSLQDIDPNRYAQVLEKVDLFANHMAELLALGREVKAWSTERERELENLVKETTHSEEERTRALGLVNVHYQSPASRFHHLSNYLTLSINGVFLEDMVLRSISEGRKPVIAVANTGDALLRDLISQQLEENLTGDDEVAVVAPGGEVRLSEKPNLGHVVKRMADRLLTVKESNGFGVTADVRLEEYEGWLVDFNRRVDEADFSLLSLSVIDDLSAALEKHGLSLGEITGRSFTIRQADDGGYVASSRAKPLKHDVVSAFNNGRSDVLLLNQSAAVGLSAHSSPAVGFDVRPREMIKAQMQADVAQERQIDGRINRVGQLHPPLYTIPQQGLASSDRLAQLFNRKNRSLTSASTATRENESNISEALDLLNEVGQFVSFEYLSNNPDIAELLDINIDVDIDPEKIRSGFSEKLMGRMIALPTGMQRAIMGELDTAFQMRVGLLDALGENPLRLREYDWKAQVEEVRQLIAGDQASERMSERSLVLNKITYREAVKPLRTSGVDDAIARGEGRMVDDITRRRITVEEKIDEIAPGTLGKAISFSDTIFDRLMNRAEDLRSLGAQEHSVEKAAEVWSRRAAIEAAGDAKGFEKMVVEAGNKVLFLHQIAPLLEPGAIVAVNPAAIGRLRETSLFQAAVDYIEGTSFADSEIAIPAVITDVRFDEEKALNLGAWDIRLAVPGEERLIELPLASAFAAAEDARQKGEASWVLEAAQVTDNALGLMKEIAPMWSEMLTEALYSAGGEPFAATADDIVHAAKFGGGTAEAQLMELLIENVAGGHVSRTRYAVEGNLFAAVSALAGKRMGEKAMYTDETGTIRHCYLLKKDGHKKVIEKLGKSIASRVSYVKPDEDRVQALLDGFHALTQGLGIAGPPDHAKAMRDYLLPQFVPDIEHRLADLNISVDPAKIAAALEPKLAELHVEFVKAVRELGTVNTGLFVGSDPFGDPNEKLFSTCCAVRVRERGKDEECSFAAYHDPTGVARLASAVSEAGAFAAYKGNSYDMVVKAKNHLCDKKMNGMAADWNNRGLTGATLRHATVGRSSGSSNEVARMICHASLDPKLGSGMVGIKGALVAYNDLVQVVSRRLAAELSADRSATAELVSGASTTAKPEKSASSAMSATM</sequence>
<dbReference type="Gene3D" id="3.40.50.150">
    <property type="entry name" value="Vaccinia Virus protein VP39"/>
    <property type="match status" value="1"/>
</dbReference>
<feature type="compositionally biased region" description="Pro residues" evidence="1">
    <location>
        <begin position="641"/>
        <end position="652"/>
    </location>
</feature>
<organism evidence="3 4">
    <name type="scientific">Mesorhizobium denitrificans</name>
    <dbReference type="NCBI Taxonomy" id="2294114"/>
    <lineage>
        <taxon>Bacteria</taxon>
        <taxon>Pseudomonadati</taxon>
        <taxon>Pseudomonadota</taxon>
        <taxon>Alphaproteobacteria</taxon>
        <taxon>Hyphomicrobiales</taxon>
        <taxon>Phyllobacteriaceae</taxon>
        <taxon>Mesorhizobium</taxon>
    </lineage>
</organism>
<feature type="compositionally biased region" description="Basic and acidic residues" evidence="1">
    <location>
        <begin position="527"/>
        <end position="545"/>
    </location>
</feature>
<feature type="compositionally biased region" description="Polar residues" evidence="1">
    <location>
        <begin position="2126"/>
        <end position="2145"/>
    </location>
</feature>
<proteinExistence type="predicted"/>
<keyword evidence="4" id="KW-1185">Reference proteome</keyword>
<gene>
    <name evidence="3" type="ORF">DY251_19500</name>
</gene>
<evidence type="ECO:0000259" key="2">
    <source>
        <dbReference type="Pfam" id="PF13872"/>
    </source>
</evidence>
<feature type="compositionally biased region" description="Low complexity" evidence="1">
    <location>
        <begin position="564"/>
        <end position="574"/>
    </location>
</feature>
<feature type="region of interest" description="Disordered" evidence="1">
    <location>
        <begin position="521"/>
        <end position="658"/>
    </location>
</feature>
<evidence type="ECO:0000256" key="1">
    <source>
        <dbReference type="SAM" id="MobiDB-lite"/>
    </source>
</evidence>
<comment type="caution">
    <text evidence="3">The sequence shown here is derived from an EMBL/GenBank/DDBJ whole genome shotgun (WGS) entry which is preliminary data.</text>
</comment>
<feature type="compositionally biased region" description="Basic and acidic residues" evidence="1">
    <location>
        <begin position="613"/>
        <end position="622"/>
    </location>
</feature>
<accession>A0A371X613</accession>
<dbReference type="SUPFAM" id="SSF53335">
    <property type="entry name" value="S-adenosyl-L-methionine-dependent methyltransferases"/>
    <property type="match status" value="1"/>
</dbReference>
<dbReference type="InterPro" id="IPR039187">
    <property type="entry name" value="SNO_AAA"/>
</dbReference>
<protein>
    <recommendedName>
        <fullName evidence="2">Strawberry notch AAA domain-containing protein</fullName>
    </recommendedName>
</protein>
<dbReference type="Pfam" id="PF13872">
    <property type="entry name" value="AAA_34"/>
    <property type="match status" value="1"/>
</dbReference>
<dbReference type="GO" id="GO:0032259">
    <property type="term" value="P:methylation"/>
    <property type="evidence" value="ECO:0007669"/>
    <property type="project" value="InterPro"/>
</dbReference>
<dbReference type="InterPro" id="IPR029063">
    <property type="entry name" value="SAM-dependent_MTases_sf"/>
</dbReference>
<evidence type="ECO:0000313" key="4">
    <source>
        <dbReference type="Proteomes" id="UP000262379"/>
    </source>
</evidence>